<reference evidence="1 2" key="1">
    <citation type="submission" date="2017-09" db="EMBL/GenBank/DDBJ databases">
        <title>Genome sequence of Lactobacillus brevis D7.</title>
        <authorList>
            <person name="Kwon M.-S."/>
            <person name="Lim S.K."/>
            <person name="Choi H.-J."/>
        </authorList>
    </citation>
    <scope>NUCLEOTIDE SEQUENCE [LARGE SCALE GENOMIC DNA]</scope>
    <source>
        <strain evidence="1 2">D7</strain>
    </source>
</reference>
<gene>
    <name evidence="1" type="ORF">CNR29_04980</name>
</gene>
<evidence type="ECO:0000313" key="1">
    <source>
        <dbReference type="EMBL" id="PBQ23391.1"/>
    </source>
</evidence>
<sequence>MELTLDDTKDSALIRGIIAVLLPALRKELSVKEELLTVQQLNEEYYHISNEAMAAIVRQKGYPSCDIPGNKNPKYSRRAVEKYIAEHQDYHI</sequence>
<comment type="caution">
    <text evidence="1">The sequence shown here is derived from an EMBL/GenBank/DDBJ whole genome shotgun (WGS) entry which is preliminary data.</text>
</comment>
<name>A0A2A3TXA6_LEVBR</name>
<proteinExistence type="predicted"/>
<dbReference type="EMBL" id="NVYO01000001">
    <property type="protein sequence ID" value="PBQ23391.1"/>
    <property type="molecule type" value="Genomic_DNA"/>
</dbReference>
<dbReference type="RefSeq" id="WP_096109856.1">
    <property type="nucleotide sequence ID" value="NZ_CP113250.1"/>
</dbReference>
<dbReference type="Proteomes" id="UP000217918">
    <property type="component" value="Unassembled WGS sequence"/>
</dbReference>
<accession>A0A2A3TXA6</accession>
<evidence type="ECO:0000313" key="2">
    <source>
        <dbReference type="Proteomes" id="UP000217918"/>
    </source>
</evidence>
<dbReference type="AlphaFoldDB" id="A0A2A3TXA6"/>
<protein>
    <submittedName>
        <fullName evidence="1">Uncharacterized protein</fullName>
    </submittedName>
</protein>
<organism evidence="1 2">
    <name type="scientific">Levilactobacillus brevis</name>
    <name type="common">Lactobacillus brevis</name>
    <dbReference type="NCBI Taxonomy" id="1580"/>
    <lineage>
        <taxon>Bacteria</taxon>
        <taxon>Bacillati</taxon>
        <taxon>Bacillota</taxon>
        <taxon>Bacilli</taxon>
        <taxon>Lactobacillales</taxon>
        <taxon>Lactobacillaceae</taxon>
        <taxon>Levilactobacillus</taxon>
    </lineage>
</organism>